<evidence type="ECO:0000256" key="4">
    <source>
        <dbReference type="ARBA" id="ARBA00022679"/>
    </source>
</evidence>
<evidence type="ECO:0000256" key="5">
    <source>
        <dbReference type="ARBA" id="ARBA00022692"/>
    </source>
</evidence>
<feature type="transmembrane region" description="Helical" evidence="8">
    <location>
        <begin position="306"/>
        <end position="325"/>
    </location>
</feature>
<feature type="transmembrane region" description="Helical" evidence="8">
    <location>
        <begin position="72"/>
        <end position="90"/>
    </location>
</feature>
<evidence type="ECO:0000256" key="3">
    <source>
        <dbReference type="ARBA" id="ARBA00022676"/>
    </source>
</evidence>
<evidence type="ECO:0000313" key="11">
    <source>
        <dbReference type="Proteomes" id="UP000001096"/>
    </source>
</evidence>
<feature type="transmembrane region" description="Helical" evidence="8">
    <location>
        <begin position="194"/>
        <end position="214"/>
    </location>
</feature>
<feature type="transmembrane region" description="Helical" evidence="8">
    <location>
        <begin position="102"/>
        <end position="123"/>
    </location>
</feature>
<keyword evidence="11" id="KW-1185">Reference proteome</keyword>
<evidence type="ECO:0000259" key="9">
    <source>
        <dbReference type="Pfam" id="PF13231"/>
    </source>
</evidence>
<dbReference type="PANTHER" id="PTHR33908">
    <property type="entry name" value="MANNOSYLTRANSFERASE YKCB-RELATED"/>
    <property type="match status" value="1"/>
</dbReference>
<dbReference type="EMBL" id="AGWX01000004">
    <property type="protein sequence ID" value="EKS36174.1"/>
    <property type="molecule type" value="Genomic_DNA"/>
</dbReference>
<organism evidence="10 11">
    <name type="scientific">Afipia broomeae ATCC 49717</name>
    <dbReference type="NCBI Taxonomy" id="883078"/>
    <lineage>
        <taxon>Bacteria</taxon>
        <taxon>Pseudomonadati</taxon>
        <taxon>Pseudomonadota</taxon>
        <taxon>Alphaproteobacteria</taxon>
        <taxon>Hyphomicrobiales</taxon>
        <taxon>Nitrobacteraceae</taxon>
        <taxon>Afipia</taxon>
    </lineage>
</organism>
<dbReference type="Proteomes" id="UP000001096">
    <property type="component" value="Unassembled WGS sequence"/>
</dbReference>
<feature type="transmembrane region" description="Helical" evidence="8">
    <location>
        <begin position="246"/>
        <end position="265"/>
    </location>
</feature>
<proteinExistence type="predicted"/>
<keyword evidence="5 8" id="KW-0812">Transmembrane</keyword>
<evidence type="ECO:0000256" key="1">
    <source>
        <dbReference type="ARBA" id="ARBA00004651"/>
    </source>
</evidence>
<keyword evidence="7 8" id="KW-0472">Membrane</keyword>
<evidence type="ECO:0000256" key="2">
    <source>
        <dbReference type="ARBA" id="ARBA00022475"/>
    </source>
</evidence>
<sequence length="500" mass="55221">MISETKLARGAAFTVAALVLLRLVAAAYTPLTFDEAYYWTWSKHLAGGYYDHPSMVAVVIRLGTMIAGDTEFGVRLVSILLALPMSWAVYRAARILFDDARIAATATILLNATLMASVGTTIVTPDAPLMVAAAFVLYFLAKILETGRGIWWLGVGAAAGFGLLSKYTALFFGAQILLWLVLMKEQRRWLASPWLYAGGIVAVAIFSPVILWNADHQWVSFIKQLGRARVADMTLKYLGEMIPTQFAFATPSVFILGMLGLYALARGRAANAASATLINISVWMIFLYFVWHSLHARVEANWLGPIYPAFAIAAAFAVWGTTWNAREQRTVNWSRRLALPIGVILFVVLIVQTNTGLLTGFRRDATVRSVGVGWPELAKEIEALRIKQNASCVLAADYGTTSWMMFYLPKGTCVAQFQQRYRWTFMQEPDANLLTGKALLIGPVDSSPYYRARYARSEKLAELTRKRSGVGFETYQVDLLDGVKGETLDRSPAPELGGPQ</sequence>
<dbReference type="RefSeq" id="WP_006021288.1">
    <property type="nucleotide sequence ID" value="NZ_KB375283.1"/>
</dbReference>
<dbReference type="PANTHER" id="PTHR33908:SF11">
    <property type="entry name" value="MEMBRANE PROTEIN"/>
    <property type="match status" value="1"/>
</dbReference>
<dbReference type="GO" id="GO:0009103">
    <property type="term" value="P:lipopolysaccharide biosynthetic process"/>
    <property type="evidence" value="ECO:0007669"/>
    <property type="project" value="UniProtKB-ARBA"/>
</dbReference>
<comment type="subcellular location">
    <subcellularLocation>
        <location evidence="1">Cell membrane</location>
        <topology evidence="1">Multi-pass membrane protein</topology>
    </subcellularLocation>
</comment>
<dbReference type="Pfam" id="PF13231">
    <property type="entry name" value="PMT_2"/>
    <property type="match status" value="1"/>
</dbReference>
<evidence type="ECO:0000313" key="10">
    <source>
        <dbReference type="EMBL" id="EKS36174.1"/>
    </source>
</evidence>
<dbReference type="InterPro" id="IPR050297">
    <property type="entry name" value="LipidA_mod_glycosyltrf_83"/>
</dbReference>
<keyword evidence="4" id="KW-0808">Transferase</keyword>
<protein>
    <recommendedName>
        <fullName evidence="9">Glycosyltransferase RgtA/B/C/D-like domain-containing protein</fullName>
    </recommendedName>
</protein>
<keyword evidence="3" id="KW-0328">Glycosyltransferase</keyword>
<gene>
    <name evidence="10" type="ORF">HMPREF9695_02592</name>
</gene>
<dbReference type="PATRIC" id="fig|883078.3.peg.2672"/>
<dbReference type="HOGENOM" id="CLU_016165_1_0_5"/>
<feature type="domain" description="Glycosyltransferase RgtA/B/C/D-like" evidence="9">
    <location>
        <begin position="51"/>
        <end position="212"/>
    </location>
</feature>
<reference evidence="10 11" key="1">
    <citation type="submission" date="2012-04" db="EMBL/GenBank/DDBJ databases">
        <title>The Genome Sequence of Afipia broomeae ATCC 49717.</title>
        <authorList>
            <consortium name="The Broad Institute Genome Sequencing Platform"/>
            <person name="Earl A."/>
            <person name="Ward D."/>
            <person name="Feldgarden M."/>
            <person name="Gevers D."/>
            <person name="Huys G."/>
            <person name="Walker B."/>
            <person name="Young S.K."/>
            <person name="Zeng Q."/>
            <person name="Gargeya S."/>
            <person name="Fitzgerald M."/>
            <person name="Haas B."/>
            <person name="Abouelleil A."/>
            <person name="Alvarado L."/>
            <person name="Arachchi H.M."/>
            <person name="Berlin A."/>
            <person name="Chapman S.B."/>
            <person name="Goldberg J."/>
            <person name="Griggs A."/>
            <person name="Gujja S."/>
            <person name="Hansen M."/>
            <person name="Howarth C."/>
            <person name="Imamovic A."/>
            <person name="Larimer J."/>
            <person name="McCowen C."/>
            <person name="Montmayeur A."/>
            <person name="Murphy C."/>
            <person name="Neiman D."/>
            <person name="Pearson M."/>
            <person name="Priest M."/>
            <person name="Roberts A."/>
            <person name="Saif S."/>
            <person name="Shea T."/>
            <person name="Sisk P."/>
            <person name="Sykes S."/>
            <person name="Wortman J."/>
            <person name="Nusbaum C."/>
            <person name="Birren B."/>
        </authorList>
    </citation>
    <scope>NUCLEOTIDE SEQUENCE [LARGE SCALE GENOMIC DNA]</scope>
    <source>
        <strain evidence="10 11">ATCC 49717</strain>
    </source>
</reference>
<keyword evidence="6 8" id="KW-1133">Transmembrane helix</keyword>
<dbReference type="AlphaFoldDB" id="K8P618"/>
<dbReference type="InterPro" id="IPR038731">
    <property type="entry name" value="RgtA/B/C-like"/>
</dbReference>
<name>K8P618_9BRAD</name>
<keyword evidence="2" id="KW-1003">Cell membrane</keyword>
<evidence type="ECO:0000256" key="6">
    <source>
        <dbReference type="ARBA" id="ARBA00022989"/>
    </source>
</evidence>
<accession>K8P618</accession>
<evidence type="ECO:0000256" key="7">
    <source>
        <dbReference type="ARBA" id="ARBA00023136"/>
    </source>
</evidence>
<feature type="transmembrane region" description="Helical" evidence="8">
    <location>
        <begin position="149"/>
        <end position="182"/>
    </location>
</feature>
<dbReference type="eggNOG" id="COG1807">
    <property type="taxonomic scope" value="Bacteria"/>
</dbReference>
<dbReference type="GO" id="GO:0005886">
    <property type="term" value="C:plasma membrane"/>
    <property type="evidence" value="ECO:0007669"/>
    <property type="project" value="UniProtKB-SubCell"/>
</dbReference>
<comment type="caution">
    <text evidence="10">The sequence shown here is derived from an EMBL/GenBank/DDBJ whole genome shotgun (WGS) entry which is preliminary data.</text>
</comment>
<dbReference type="GO" id="GO:0016763">
    <property type="term" value="F:pentosyltransferase activity"/>
    <property type="evidence" value="ECO:0007669"/>
    <property type="project" value="TreeGrafter"/>
</dbReference>
<evidence type="ECO:0000256" key="8">
    <source>
        <dbReference type="SAM" id="Phobius"/>
    </source>
</evidence>
<feature type="transmembrane region" description="Helical" evidence="8">
    <location>
        <begin position="337"/>
        <end position="358"/>
    </location>
</feature>
<feature type="transmembrane region" description="Helical" evidence="8">
    <location>
        <begin position="277"/>
        <end position="294"/>
    </location>
</feature>